<dbReference type="EMBL" id="CASHTH010003218">
    <property type="protein sequence ID" value="CAI8041869.1"/>
    <property type="molecule type" value="Genomic_DNA"/>
</dbReference>
<comment type="catalytic activity">
    <reaction evidence="7 8">
        <text>RNA(n) + a ribonucleoside 5'-triphosphate = RNA(n+1) + diphosphate</text>
        <dbReference type="Rhea" id="RHEA:21248"/>
        <dbReference type="Rhea" id="RHEA-COMP:14527"/>
        <dbReference type="Rhea" id="RHEA-COMP:17342"/>
        <dbReference type="ChEBI" id="CHEBI:33019"/>
        <dbReference type="ChEBI" id="CHEBI:61557"/>
        <dbReference type="ChEBI" id="CHEBI:140395"/>
        <dbReference type="EC" id="2.7.7.6"/>
    </reaction>
</comment>
<keyword evidence="4 8" id="KW-0808">Transferase</keyword>
<dbReference type="GO" id="GO:0003899">
    <property type="term" value="F:DNA-directed RNA polymerase activity"/>
    <property type="evidence" value="ECO:0007669"/>
    <property type="project" value="UniProtKB-EC"/>
</dbReference>
<dbReference type="InterPro" id="IPR046950">
    <property type="entry name" value="DNA-dir_Rpol_C_phage-type"/>
</dbReference>
<dbReference type="Gene3D" id="1.10.287.280">
    <property type="match status" value="1"/>
</dbReference>
<evidence type="ECO:0000259" key="9">
    <source>
        <dbReference type="Pfam" id="PF00940"/>
    </source>
</evidence>
<name>A0AA35T5W3_GEOBA</name>
<dbReference type="EC" id="2.7.7.6" evidence="2 8"/>
<evidence type="ECO:0000256" key="5">
    <source>
        <dbReference type="ARBA" id="ARBA00022695"/>
    </source>
</evidence>
<dbReference type="PANTHER" id="PTHR10102">
    <property type="entry name" value="DNA-DIRECTED RNA POLYMERASE, MITOCHONDRIAL"/>
    <property type="match status" value="1"/>
</dbReference>
<dbReference type="GO" id="GO:0006390">
    <property type="term" value="P:mitochondrial transcription"/>
    <property type="evidence" value="ECO:0007669"/>
    <property type="project" value="TreeGrafter"/>
</dbReference>
<organism evidence="10 11">
    <name type="scientific">Geodia barretti</name>
    <name type="common">Barrett's horny sponge</name>
    <dbReference type="NCBI Taxonomy" id="519541"/>
    <lineage>
        <taxon>Eukaryota</taxon>
        <taxon>Metazoa</taxon>
        <taxon>Porifera</taxon>
        <taxon>Demospongiae</taxon>
        <taxon>Heteroscleromorpha</taxon>
        <taxon>Tetractinellida</taxon>
        <taxon>Astrophorina</taxon>
        <taxon>Geodiidae</taxon>
        <taxon>Geodia</taxon>
    </lineage>
</organism>
<feature type="domain" description="DNA-directed RNA polymerase C-terminal" evidence="9">
    <location>
        <begin position="14"/>
        <end position="369"/>
    </location>
</feature>
<dbReference type="InterPro" id="IPR043502">
    <property type="entry name" value="DNA/RNA_pol_sf"/>
</dbReference>
<dbReference type="InterPro" id="IPR002092">
    <property type="entry name" value="DNA-dir_Rpol_phage-type"/>
</dbReference>
<sequence>CVLTQRGHHVPLSNDSTGGRWWQTGDDPWQVLACCMELTSAVRSGDPPSFISHLPVHQDGSCNGLQHYAALGRDWLGAKQVNLVPGDRPQDPYAGVAAMVEEQRAKDAAEGHEIAINLEGKISRKVVKQTVMTVVYGVTWVGGRLQIAKQLRGSIPDDQLWDCSAYVVGEVFRALRQSFAKARGIQDWLSASARKVSLAQRPMEWVTPLGLPVVQPYHKMYQKSVSTQLQGLNMRVAWNPSYPPDTRKQKNAMPPNFVHSLDSTHMMLTALHAHRAGISFVAVHDSYWTHACFVDTMNRICREQFVTLHNEPILSDLAQFLEHKFGDLTYRDNSLEKRKRIQKCIFRDPFPTIGDLDLNQVLDSTYFFS</sequence>
<protein>
    <recommendedName>
        <fullName evidence="2 8">DNA-directed RNA polymerase</fullName>
        <ecNumber evidence="2 8">2.7.7.6</ecNumber>
    </recommendedName>
</protein>
<dbReference type="PROSITE" id="PS00900">
    <property type="entry name" value="RNA_POL_PHAGE_1"/>
    <property type="match status" value="1"/>
</dbReference>
<dbReference type="GO" id="GO:0001018">
    <property type="term" value="F:mitochondrial promoter sequence-specific DNA binding"/>
    <property type="evidence" value="ECO:0007669"/>
    <property type="project" value="TreeGrafter"/>
</dbReference>
<dbReference type="GO" id="GO:0034245">
    <property type="term" value="C:mitochondrial DNA-directed RNA polymerase complex"/>
    <property type="evidence" value="ECO:0007669"/>
    <property type="project" value="TreeGrafter"/>
</dbReference>
<evidence type="ECO:0000256" key="7">
    <source>
        <dbReference type="ARBA" id="ARBA00048552"/>
    </source>
</evidence>
<feature type="non-terminal residue" evidence="10">
    <location>
        <position position="1"/>
    </location>
</feature>
<evidence type="ECO:0000256" key="2">
    <source>
        <dbReference type="ARBA" id="ARBA00012418"/>
    </source>
</evidence>
<dbReference type="AlphaFoldDB" id="A0AA35T5W3"/>
<evidence type="ECO:0000256" key="6">
    <source>
        <dbReference type="ARBA" id="ARBA00023163"/>
    </source>
</evidence>
<proteinExistence type="inferred from homology"/>
<accession>A0AA35T5W3</accession>
<comment type="function">
    <text evidence="8">DNA-dependent RNA polymerase catalyzes the transcription of DNA into RNA using the four ribonucleoside triphosphates as substrates.</text>
</comment>
<evidence type="ECO:0000313" key="10">
    <source>
        <dbReference type="EMBL" id="CAI8041869.1"/>
    </source>
</evidence>
<evidence type="ECO:0000256" key="3">
    <source>
        <dbReference type="ARBA" id="ARBA00022478"/>
    </source>
</evidence>
<evidence type="ECO:0000256" key="1">
    <source>
        <dbReference type="ARBA" id="ARBA00009493"/>
    </source>
</evidence>
<evidence type="ECO:0000256" key="8">
    <source>
        <dbReference type="RuleBase" id="RU003805"/>
    </source>
</evidence>
<dbReference type="Pfam" id="PF00940">
    <property type="entry name" value="RNA_pol"/>
    <property type="match status" value="1"/>
</dbReference>
<keyword evidence="3 8" id="KW-0240">DNA-directed RNA polymerase</keyword>
<keyword evidence="11" id="KW-1185">Reference proteome</keyword>
<reference evidence="10" key="1">
    <citation type="submission" date="2023-03" db="EMBL/GenBank/DDBJ databases">
        <authorList>
            <person name="Steffen K."/>
            <person name="Cardenas P."/>
        </authorList>
    </citation>
    <scope>NUCLEOTIDE SEQUENCE</scope>
</reference>
<dbReference type="SUPFAM" id="SSF56672">
    <property type="entry name" value="DNA/RNA polymerases"/>
    <property type="match status" value="1"/>
</dbReference>
<evidence type="ECO:0000256" key="4">
    <source>
        <dbReference type="ARBA" id="ARBA00022679"/>
    </source>
</evidence>
<keyword evidence="5 8" id="KW-0548">Nucleotidyltransferase</keyword>
<comment type="caution">
    <text evidence="10">The sequence shown here is derived from an EMBL/GenBank/DDBJ whole genome shotgun (WGS) entry which is preliminary data.</text>
</comment>
<dbReference type="PANTHER" id="PTHR10102:SF0">
    <property type="entry name" value="DNA-DIRECTED RNA POLYMERASE, MITOCHONDRIAL"/>
    <property type="match status" value="1"/>
</dbReference>
<dbReference type="Proteomes" id="UP001174909">
    <property type="component" value="Unassembled WGS sequence"/>
</dbReference>
<gene>
    <name evidence="10" type="ORF">GBAR_LOCUS23234</name>
</gene>
<dbReference type="FunFam" id="1.10.150.20:FF:000041">
    <property type="entry name" value="DNA-directed RNA polymerase"/>
    <property type="match status" value="1"/>
</dbReference>
<evidence type="ECO:0000313" key="11">
    <source>
        <dbReference type="Proteomes" id="UP001174909"/>
    </source>
</evidence>
<dbReference type="PROSITE" id="PS00489">
    <property type="entry name" value="RNA_POL_PHAGE_2"/>
    <property type="match status" value="1"/>
</dbReference>
<keyword evidence="6 8" id="KW-0804">Transcription</keyword>
<dbReference type="Gene3D" id="1.10.150.20">
    <property type="entry name" value="5' to 3' exonuclease, C-terminal subdomain"/>
    <property type="match status" value="1"/>
</dbReference>
<comment type="similarity">
    <text evidence="1 8">Belongs to the phage and mitochondrial RNA polymerase family.</text>
</comment>